<keyword evidence="1" id="KW-0175">Coiled coil</keyword>
<keyword evidence="2" id="KW-0472">Membrane</keyword>
<evidence type="ECO:0000313" key="4">
    <source>
        <dbReference type="Proteomes" id="UP000597507"/>
    </source>
</evidence>
<feature type="transmembrane region" description="Helical" evidence="2">
    <location>
        <begin position="38"/>
        <end position="65"/>
    </location>
</feature>
<proteinExistence type="predicted"/>
<protein>
    <recommendedName>
        <fullName evidence="5">PhnA-like protein</fullName>
    </recommendedName>
</protein>
<evidence type="ECO:0000313" key="3">
    <source>
        <dbReference type="EMBL" id="GGG42540.1"/>
    </source>
</evidence>
<organism evidence="3 4">
    <name type="scientific">Caldovatus sediminis</name>
    <dbReference type="NCBI Taxonomy" id="2041189"/>
    <lineage>
        <taxon>Bacteria</taxon>
        <taxon>Pseudomonadati</taxon>
        <taxon>Pseudomonadota</taxon>
        <taxon>Alphaproteobacteria</taxon>
        <taxon>Acetobacterales</taxon>
        <taxon>Roseomonadaceae</taxon>
        <taxon>Caldovatus</taxon>
    </lineage>
</organism>
<dbReference type="RefSeq" id="WP_229678073.1">
    <property type="nucleotide sequence ID" value="NZ_BMKS01000011.1"/>
</dbReference>
<keyword evidence="2" id="KW-1133">Transmembrane helix</keyword>
<sequence length="322" mass="32320">MQNRIGAGTTTPGQGPATAEVAVPEGAPSLPSRISWGAVFAGAVVAVAVGAMLNILGLAVGVSAIDAMVPGETPAAATFGIATGVWLLLANLIGLAVGGYVAARLSGTADDTDGVLHGLSVWAVAYLISAVLLGNVVAGTAGTAFQGVTTVLGGAARGAGVAVGETARALADETALDPRRVVERAHAALRGAGGDPAQMTSEQRNAEIAQILMRSATTAGPLPQADRDRLARLVAAEYNLSLEEAQARLQEAERQVAQTAGEAERLAREAADVAATGTAIAAYWIFAAMLLGAAAAVIGARIGTRNVRWILARRQAPAAPAV</sequence>
<gene>
    <name evidence="3" type="ORF">GCM10010964_32530</name>
</gene>
<evidence type="ECO:0000256" key="1">
    <source>
        <dbReference type="SAM" id="Coils"/>
    </source>
</evidence>
<feature type="coiled-coil region" evidence="1">
    <location>
        <begin position="235"/>
        <end position="269"/>
    </location>
</feature>
<feature type="transmembrane region" description="Helical" evidence="2">
    <location>
        <begin position="281"/>
        <end position="304"/>
    </location>
</feature>
<feature type="transmembrane region" description="Helical" evidence="2">
    <location>
        <begin position="77"/>
        <end position="103"/>
    </location>
</feature>
<accession>A0A8J2ZDX7</accession>
<feature type="transmembrane region" description="Helical" evidence="2">
    <location>
        <begin position="115"/>
        <end position="138"/>
    </location>
</feature>
<comment type="caution">
    <text evidence="3">The sequence shown here is derived from an EMBL/GenBank/DDBJ whole genome shotgun (WGS) entry which is preliminary data.</text>
</comment>
<name>A0A8J2ZDX7_9PROT</name>
<dbReference type="Proteomes" id="UP000597507">
    <property type="component" value="Unassembled WGS sequence"/>
</dbReference>
<evidence type="ECO:0008006" key="5">
    <source>
        <dbReference type="Google" id="ProtNLM"/>
    </source>
</evidence>
<keyword evidence="4" id="KW-1185">Reference proteome</keyword>
<dbReference type="AlphaFoldDB" id="A0A8J2ZDX7"/>
<reference evidence="3 4" key="1">
    <citation type="journal article" date="2014" name="Int. J. Syst. Evol. Microbiol.">
        <title>Complete genome sequence of Corynebacterium casei LMG S-19264T (=DSM 44701T), isolated from a smear-ripened cheese.</title>
        <authorList>
            <consortium name="US DOE Joint Genome Institute (JGI-PGF)"/>
            <person name="Walter F."/>
            <person name="Albersmeier A."/>
            <person name="Kalinowski J."/>
            <person name="Ruckert C."/>
        </authorList>
    </citation>
    <scope>NUCLEOTIDE SEQUENCE [LARGE SCALE GENOMIC DNA]</scope>
    <source>
        <strain evidence="3 4">CGMCC 1.16330</strain>
    </source>
</reference>
<evidence type="ECO:0000256" key="2">
    <source>
        <dbReference type="SAM" id="Phobius"/>
    </source>
</evidence>
<keyword evidence="2" id="KW-0812">Transmembrane</keyword>
<dbReference type="EMBL" id="BMKS01000011">
    <property type="protein sequence ID" value="GGG42540.1"/>
    <property type="molecule type" value="Genomic_DNA"/>
</dbReference>